<dbReference type="EMBL" id="FOLM01000004">
    <property type="protein sequence ID" value="SFC57979.1"/>
    <property type="molecule type" value="Genomic_DNA"/>
</dbReference>
<dbReference type="InterPro" id="IPR023927">
    <property type="entry name" value="SbnA"/>
</dbReference>
<dbReference type="InterPro" id="IPR001926">
    <property type="entry name" value="TrpB-like_PALP"/>
</dbReference>
<dbReference type="Proteomes" id="UP000199207">
    <property type="component" value="Unassembled WGS sequence"/>
</dbReference>
<dbReference type="NCBIfam" id="TIGR03945">
    <property type="entry name" value="PLP_SbnA_fam"/>
    <property type="match status" value="1"/>
</dbReference>
<dbReference type="GO" id="GO:1901605">
    <property type="term" value="P:alpha-amino acid metabolic process"/>
    <property type="evidence" value="ECO:0007669"/>
    <property type="project" value="UniProtKB-ARBA"/>
</dbReference>
<comment type="cofactor">
    <cofactor evidence="1">
        <name>pyridoxal 5'-phosphate</name>
        <dbReference type="ChEBI" id="CHEBI:597326"/>
    </cofactor>
</comment>
<dbReference type="InterPro" id="IPR036052">
    <property type="entry name" value="TrpB-like_PALP_sf"/>
</dbReference>
<evidence type="ECO:0000256" key="4">
    <source>
        <dbReference type="ARBA" id="ARBA00022898"/>
    </source>
</evidence>
<dbReference type="STRING" id="910347.SAMN05421773_104161"/>
<keyword evidence="4" id="KW-0663">Pyridoxal phosphate</keyword>
<evidence type="ECO:0000259" key="5">
    <source>
        <dbReference type="Pfam" id="PF00291"/>
    </source>
</evidence>
<evidence type="ECO:0000256" key="3">
    <source>
        <dbReference type="ARBA" id="ARBA00022679"/>
    </source>
</evidence>
<evidence type="ECO:0000256" key="1">
    <source>
        <dbReference type="ARBA" id="ARBA00001933"/>
    </source>
</evidence>
<evidence type="ECO:0000313" key="7">
    <source>
        <dbReference type="Proteomes" id="UP000199207"/>
    </source>
</evidence>
<reference evidence="6 7" key="1">
    <citation type="submission" date="2016-10" db="EMBL/GenBank/DDBJ databases">
        <authorList>
            <person name="de Groot N.N."/>
        </authorList>
    </citation>
    <scope>NUCLEOTIDE SEQUENCE [LARGE SCALE GENOMIC DNA]</scope>
    <source>
        <strain evidence="6 7">CGMCC 4.5739</strain>
    </source>
</reference>
<dbReference type="InterPro" id="IPR050214">
    <property type="entry name" value="Cys_Synth/Cystath_Beta-Synth"/>
</dbReference>
<organism evidence="6 7">
    <name type="scientific">Streptomyces aidingensis</name>
    <dbReference type="NCBI Taxonomy" id="910347"/>
    <lineage>
        <taxon>Bacteria</taxon>
        <taxon>Bacillati</taxon>
        <taxon>Actinomycetota</taxon>
        <taxon>Actinomycetes</taxon>
        <taxon>Kitasatosporales</taxon>
        <taxon>Streptomycetaceae</taxon>
        <taxon>Streptomyces</taxon>
    </lineage>
</organism>
<feature type="domain" description="Tryptophan synthase beta chain-like PALP" evidence="5">
    <location>
        <begin position="36"/>
        <end position="304"/>
    </location>
</feature>
<accession>A0A1I1KAQ2</accession>
<dbReference type="AlphaFoldDB" id="A0A1I1KAQ2"/>
<sequence>MGLHWHSPGVATVIFEHVYEMVLDNVFLHLGDAVENVEVFLKMEGLNPAGSVKLKTAVAMVEDAEQRGLLRSGSRLIESSSGSLGIALAMVAAAKGYTFTCVTDPNTLPHSLAVMRALGAETVQVDRRDASGGYLGSRISYIEERVAADPGLVWLNQYANPANRGVHDRCTAAAITAEVPAVDYLFVGTGSSGTLMGCVSHFRRESPATRIVAVDAVGSVSFGTSAGPRFIPGIGASRRPELFRPELVDEMVLVPEADAIRTCRWLAATRGLFAGGSTGAVMAAVIRHAPALPAGSRVVAISPDLGDRYARTVYDDAWVAETFGPDTLTAEATGAPGLSTARR</sequence>
<keyword evidence="3" id="KW-0808">Transferase</keyword>
<keyword evidence="7" id="KW-1185">Reference proteome</keyword>
<comment type="subunit">
    <text evidence="2">Homodimer.</text>
</comment>
<protein>
    <submittedName>
        <fullName evidence="6">Cysteine synthase A</fullName>
    </submittedName>
</protein>
<dbReference type="SUPFAM" id="SSF53686">
    <property type="entry name" value="Tryptophan synthase beta subunit-like PLP-dependent enzymes"/>
    <property type="match status" value="1"/>
</dbReference>
<evidence type="ECO:0000256" key="2">
    <source>
        <dbReference type="ARBA" id="ARBA00011738"/>
    </source>
</evidence>
<gene>
    <name evidence="6" type="ORF">SAMN05421773_104161</name>
</gene>
<dbReference type="PANTHER" id="PTHR10314">
    <property type="entry name" value="CYSTATHIONINE BETA-SYNTHASE"/>
    <property type="match status" value="1"/>
</dbReference>
<dbReference type="Gene3D" id="3.40.50.1100">
    <property type="match status" value="2"/>
</dbReference>
<proteinExistence type="predicted"/>
<dbReference type="CDD" id="cd01561">
    <property type="entry name" value="CBS_like"/>
    <property type="match status" value="1"/>
</dbReference>
<name>A0A1I1KAQ2_9ACTN</name>
<dbReference type="GO" id="GO:0016740">
    <property type="term" value="F:transferase activity"/>
    <property type="evidence" value="ECO:0007669"/>
    <property type="project" value="UniProtKB-KW"/>
</dbReference>
<dbReference type="Pfam" id="PF00291">
    <property type="entry name" value="PALP"/>
    <property type="match status" value="1"/>
</dbReference>
<evidence type="ECO:0000313" key="6">
    <source>
        <dbReference type="EMBL" id="SFC57979.1"/>
    </source>
</evidence>